<keyword evidence="4" id="KW-0964">Secreted</keyword>
<keyword evidence="5" id="KW-0472">Membrane</keyword>
<protein>
    <recommendedName>
        <fullName evidence="10">CFEM domain-containing protein</fullName>
    </recommendedName>
</protein>
<dbReference type="GO" id="GO:0005576">
    <property type="term" value="C:extracellular region"/>
    <property type="evidence" value="ECO:0007669"/>
    <property type="project" value="UniProtKB-SubCell"/>
</dbReference>
<dbReference type="Proteomes" id="UP000324767">
    <property type="component" value="Unassembled WGS sequence"/>
</dbReference>
<dbReference type="GO" id="GO:0098552">
    <property type="term" value="C:side of membrane"/>
    <property type="evidence" value="ECO:0007669"/>
    <property type="project" value="UniProtKB-KW"/>
</dbReference>
<comment type="caution">
    <text evidence="9">Lacks conserved residue(s) required for the propagation of feature annotation.</text>
</comment>
<evidence type="ECO:0000259" key="10">
    <source>
        <dbReference type="PROSITE" id="PS52012"/>
    </source>
</evidence>
<proteinExistence type="inferred from homology"/>
<dbReference type="OrthoDB" id="3065412at2759"/>
<keyword evidence="8" id="KW-0449">Lipoprotein</keyword>
<dbReference type="InterPro" id="IPR008427">
    <property type="entry name" value="Extracellular_membr_CFEM_dom"/>
</dbReference>
<evidence type="ECO:0000256" key="6">
    <source>
        <dbReference type="ARBA" id="ARBA00022729"/>
    </source>
</evidence>
<dbReference type="PROSITE" id="PS52012">
    <property type="entry name" value="CFEM"/>
    <property type="match status" value="1"/>
</dbReference>
<evidence type="ECO:0000313" key="12">
    <source>
        <dbReference type="Proteomes" id="UP000324767"/>
    </source>
</evidence>
<name>A0A5M8PN06_9LECA</name>
<feature type="disulfide bond" evidence="9">
    <location>
        <begin position="29"/>
        <end position="36"/>
    </location>
</feature>
<feature type="disulfide bond" evidence="9">
    <location>
        <begin position="15"/>
        <end position="55"/>
    </location>
</feature>
<keyword evidence="5" id="KW-0325">Glycoprotein</keyword>
<comment type="similarity">
    <text evidence="3">Belongs to the RBT5 family.</text>
</comment>
<evidence type="ECO:0000256" key="2">
    <source>
        <dbReference type="ARBA" id="ARBA00004613"/>
    </source>
</evidence>
<dbReference type="Pfam" id="PF05730">
    <property type="entry name" value="CFEM"/>
    <property type="match status" value="1"/>
</dbReference>
<evidence type="ECO:0000256" key="8">
    <source>
        <dbReference type="ARBA" id="ARBA00023288"/>
    </source>
</evidence>
<gene>
    <name evidence="11" type="ORF">FRX48_05741</name>
</gene>
<evidence type="ECO:0000256" key="7">
    <source>
        <dbReference type="ARBA" id="ARBA00023157"/>
    </source>
</evidence>
<organism evidence="11 12">
    <name type="scientific">Lasallia pustulata</name>
    <dbReference type="NCBI Taxonomy" id="136370"/>
    <lineage>
        <taxon>Eukaryota</taxon>
        <taxon>Fungi</taxon>
        <taxon>Dikarya</taxon>
        <taxon>Ascomycota</taxon>
        <taxon>Pezizomycotina</taxon>
        <taxon>Lecanoromycetes</taxon>
        <taxon>OSLEUM clade</taxon>
        <taxon>Umbilicariomycetidae</taxon>
        <taxon>Umbilicariales</taxon>
        <taxon>Umbilicariaceae</taxon>
        <taxon>Lasallia</taxon>
    </lineage>
</organism>
<evidence type="ECO:0000256" key="3">
    <source>
        <dbReference type="ARBA" id="ARBA00010031"/>
    </source>
</evidence>
<comment type="caution">
    <text evidence="11">The sequence shown here is derived from an EMBL/GenBank/DDBJ whole genome shotgun (WGS) entry which is preliminary data.</text>
</comment>
<evidence type="ECO:0000256" key="4">
    <source>
        <dbReference type="ARBA" id="ARBA00022525"/>
    </source>
</evidence>
<keyword evidence="5" id="KW-0336">GPI-anchor</keyword>
<dbReference type="EMBL" id="VXIT01000009">
    <property type="protein sequence ID" value="KAA6410320.1"/>
    <property type="molecule type" value="Genomic_DNA"/>
</dbReference>
<keyword evidence="7 9" id="KW-1015">Disulfide bond</keyword>
<sequence>MRSNYTAKIPNTPACATNCTFTALAFSQCAPNNLRCLCTNPGYLNAYCPCVSVICNASDYAGLTPFSLFPPRGWSYINLISTP</sequence>
<dbReference type="AlphaFoldDB" id="A0A5M8PN06"/>
<reference evidence="11 12" key="1">
    <citation type="submission" date="2019-09" db="EMBL/GenBank/DDBJ databases">
        <title>The hologenome of the rock-dwelling lichen Lasallia pustulata.</title>
        <authorList>
            <person name="Greshake Tzovaras B."/>
            <person name="Segers F."/>
            <person name="Bicker A."/>
            <person name="Dal Grande F."/>
            <person name="Otte J."/>
            <person name="Hankeln T."/>
            <person name="Schmitt I."/>
            <person name="Ebersberger I."/>
        </authorList>
    </citation>
    <scope>NUCLEOTIDE SEQUENCE [LARGE SCALE GENOMIC DNA]</scope>
    <source>
        <strain evidence="11">A1-1</strain>
    </source>
</reference>
<feature type="domain" description="CFEM" evidence="10">
    <location>
        <begin position="1"/>
        <end position="83"/>
    </location>
</feature>
<evidence type="ECO:0000313" key="11">
    <source>
        <dbReference type="EMBL" id="KAA6410320.1"/>
    </source>
</evidence>
<evidence type="ECO:0000256" key="5">
    <source>
        <dbReference type="ARBA" id="ARBA00022622"/>
    </source>
</evidence>
<evidence type="ECO:0000256" key="1">
    <source>
        <dbReference type="ARBA" id="ARBA00004589"/>
    </source>
</evidence>
<evidence type="ECO:0000256" key="9">
    <source>
        <dbReference type="PROSITE-ProRule" id="PRU01356"/>
    </source>
</evidence>
<accession>A0A5M8PN06</accession>
<comment type="subcellular location">
    <subcellularLocation>
        <location evidence="1">Membrane</location>
        <topology evidence="1">Lipid-anchor</topology>
        <topology evidence="1">GPI-anchor</topology>
    </subcellularLocation>
    <subcellularLocation>
        <location evidence="2">Secreted</location>
    </subcellularLocation>
</comment>
<feature type="disulfide bond" evidence="9">
    <location>
        <begin position="19"/>
        <end position="50"/>
    </location>
</feature>
<keyword evidence="6" id="KW-0732">Signal</keyword>